<organism evidence="12 13">
    <name type="scientific">Candidatus Nealsonbacteria bacterium CG11_big_fil_rev_8_21_14_0_20_35_11</name>
    <dbReference type="NCBI Taxonomy" id="1974713"/>
    <lineage>
        <taxon>Bacteria</taxon>
        <taxon>Candidatus Nealsoniibacteriota</taxon>
    </lineage>
</organism>
<evidence type="ECO:0000256" key="2">
    <source>
        <dbReference type="ARBA" id="ARBA00022730"/>
    </source>
</evidence>
<evidence type="ECO:0000313" key="13">
    <source>
        <dbReference type="Proteomes" id="UP000231139"/>
    </source>
</evidence>
<dbReference type="SMART" id="SM00363">
    <property type="entry name" value="S4"/>
    <property type="match status" value="1"/>
</dbReference>
<evidence type="ECO:0000256" key="3">
    <source>
        <dbReference type="ARBA" id="ARBA00022884"/>
    </source>
</evidence>
<evidence type="ECO:0000259" key="10">
    <source>
        <dbReference type="SMART" id="SM00363"/>
    </source>
</evidence>
<dbReference type="InterPro" id="IPR002942">
    <property type="entry name" value="S4_RNA-bd"/>
</dbReference>
<dbReference type="CDD" id="cd00165">
    <property type="entry name" value="S4"/>
    <property type="match status" value="1"/>
</dbReference>
<dbReference type="PROSITE" id="PS50889">
    <property type="entry name" value="S4"/>
    <property type="match status" value="1"/>
</dbReference>
<dbReference type="GO" id="GO:0006412">
    <property type="term" value="P:translation"/>
    <property type="evidence" value="ECO:0007669"/>
    <property type="project" value="UniProtKB-UniRule"/>
</dbReference>
<dbReference type="InterPro" id="IPR018079">
    <property type="entry name" value="Ribosomal_uS4_CS"/>
</dbReference>
<gene>
    <name evidence="7" type="primary">rpsD</name>
    <name evidence="12" type="ORF">COV62_00160</name>
</gene>
<dbReference type="AlphaFoldDB" id="A0A2H0N1T4"/>
<dbReference type="HAMAP" id="MF_01306_B">
    <property type="entry name" value="Ribosomal_uS4_B"/>
    <property type="match status" value="1"/>
</dbReference>
<dbReference type="InterPro" id="IPR022801">
    <property type="entry name" value="Ribosomal_uS4"/>
</dbReference>
<comment type="function">
    <text evidence="7">One of the primary rRNA binding proteins, it binds directly to 16S rRNA where it nucleates assembly of the body of the 30S subunit.</text>
</comment>
<evidence type="ECO:0000256" key="7">
    <source>
        <dbReference type="HAMAP-Rule" id="MF_01306"/>
    </source>
</evidence>
<evidence type="ECO:0000256" key="6">
    <source>
        <dbReference type="ARBA" id="ARBA00035254"/>
    </source>
</evidence>
<dbReference type="FunFam" id="3.10.290.10:FF:000001">
    <property type="entry name" value="30S ribosomal protein S4"/>
    <property type="match status" value="1"/>
</dbReference>
<comment type="caution">
    <text evidence="12">The sequence shown here is derived from an EMBL/GenBank/DDBJ whole genome shotgun (WGS) entry which is preliminary data.</text>
</comment>
<keyword evidence="2 7" id="KW-0699">rRNA-binding</keyword>
<dbReference type="GO" id="GO:0003735">
    <property type="term" value="F:structural constituent of ribosome"/>
    <property type="evidence" value="ECO:0007669"/>
    <property type="project" value="InterPro"/>
</dbReference>
<evidence type="ECO:0000256" key="5">
    <source>
        <dbReference type="ARBA" id="ARBA00023274"/>
    </source>
</evidence>
<name>A0A2H0N1T4_9BACT</name>
<keyword evidence="5 7" id="KW-0687">Ribonucleoprotein</keyword>
<evidence type="ECO:0000256" key="1">
    <source>
        <dbReference type="ARBA" id="ARBA00007465"/>
    </source>
</evidence>
<dbReference type="Pfam" id="PF00163">
    <property type="entry name" value="Ribosomal_S4"/>
    <property type="match status" value="1"/>
</dbReference>
<keyword evidence="3 7" id="KW-0694">RNA-binding</keyword>
<dbReference type="NCBIfam" id="NF003717">
    <property type="entry name" value="PRK05327.1"/>
    <property type="match status" value="1"/>
</dbReference>
<dbReference type="InterPro" id="IPR036986">
    <property type="entry name" value="S4_RNA-bd_sf"/>
</dbReference>
<dbReference type="Pfam" id="PF01479">
    <property type="entry name" value="S4"/>
    <property type="match status" value="1"/>
</dbReference>
<dbReference type="NCBIfam" id="TIGR01017">
    <property type="entry name" value="rpsD_bact"/>
    <property type="match status" value="1"/>
</dbReference>
<feature type="region of interest" description="Disordered" evidence="9">
    <location>
        <begin position="30"/>
        <end position="49"/>
    </location>
</feature>
<dbReference type="SUPFAM" id="SSF55174">
    <property type="entry name" value="Alpha-L RNA-binding motif"/>
    <property type="match status" value="1"/>
</dbReference>
<evidence type="ECO:0000259" key="11">
    <source>
        <dbReference type="SMART" id="SM01390"/>
    </source>
</evidence>
<reference evidence="12 13" key="1">
    <citation type="submission" date="2017-09" db="EMBL/GenBank/DDBJ databases">
        <title>Depth-based differentiation of microbial function through sediment-hosted aquifers and enrichment of novel symbionts in the deep terrestrial subsurface.</title>
        <authorList>
            <person name="Probst A.J."/>
            <person name="Ladd B."/>
            <person name="Jarett J.K."/>
            <person name="Geller-Mcgrath D.E."/>
            <person name="Sieber C.M."/>
            <person name="Emerson J.B."/>
            <person name="Anantharaman K."/>
            <person name="Thomas B.C."/>
            <person name="Malmstrom R."/>
            <person name="Stieglmeier M."/>
            <person name="Klingl A."/>
            <person name="Woyke T."/>
            <person name="Ryan C.M."/>
            <person name="Banfield J.F."/>
        </authorList>
    </citation>
    <scope>NUCLEOTIDE SEQUENCE [LARGE SCALE GENOMIC DNA]</scope>
    <source>
        <strain evidence="12">CG11_big_fil_rev_8_21_14_0_20_35_11</strain>
    </source>
</reference>
<dbReference type="InterPro" id="IPR005709">
    <property type="entry name" value="Ribosomal_uS4_bac-type"/>
</dbReference>
<feature type="domain" description="Small ribosomal subunit protein uS4 N-terminal" evidence="11">
    <location>
        <begin position="3"/>
        <end position="99"/>
    </location>
</feature>
<evidence type="ECO:0000256" key="4">
    <source>
        <dbReference type="ARBA" id="ARBA00022980"/>
    </source>
</evidence>
<dbReference type="Proteomes" id="UP000231139">
    <property type="component" value="Unassembled WGS sequence"/>
</dbReference>
<evidence type="ECO:0000256" key="9">
    <source>
        <dbReference type="SAM" id="MobiDB-lite"/>
    </source>
</evidence>
<keyword evidence="4 7" id="KW-0689">Ribosomal protein</keyword>
<proteinExistence type="inferred from homology"/>
<dbReference type="PROSITE" id="PS00632">
    <property type="entry name" value="RIBOSOMAL_S4"/>
    <property type="match status" value="1"/>
</dbReference>
<dbReference type="SMART" id="SM01390">
    <property type="entry name" value="Ribosomal_S4"/>
    <property type="match status" value="1"/>
</dbReference>
<comment type="function">
    <text evidence="7">With S5 and S12 plays an important role in translational accuracy.</text>
</comment>
<dbReference type="PANTHER" id="PTHR11831">
    <property type="entry name" value="30S 40S RIBOSOMAL PROTEIN"/>
    <property type="match status" value="1"/>
</dbReference>
<accession>A0A2H0N1T4</accession>
<dbReference type="PANTHER" id="PTHR11831:SF4">
    <property type="entry name" value="SMALL RIBOSOMAL SUBUNIT PROTEIN US4M"/>
    <property type="match status" value="1"/>
</dbReference>
<protein>
    <recommendedName>
        <fullName evidence="6 7">Small ribosomal subunit protein uS4</fullName>
    </recommendedName>
</protein>
<dbReference type="InterPro" id="IPR001912">
    <property type="entry name" value="Ribosomal_uS4_N"/>
</dbReference>
<evidence type="ECO:0000313" key="12">
    <source>
        <dbReference type="EMBL" id="PIR02859.1"/>
    </source>
</evidence>
<dbReference type="GO" id="GO:0015935">
    <property type="term" value="C:small ribosomal subunit"/>
    <property type="evidence" value="ECO:0007669"/>
    <property type="project" value="InterPro"/>
</dbReference>
<comment type="similarity">
    <text evidence="1 7 8">Belongs to the universal ribosomal protein uS4 family.</text>
</comment>
<dbReference type="GO" id="GO:0042274">
    <property type="term" value="P:ribosomal small subunit biogenesis"/>
    <property type="evidence" value="ECO:0007669"/>
    <property type="project" value="TreeGrafter"/>
</dbReference>
<sequence>MEQSKCKICRRLQVKLFLKGEKCLSPRCPMIKRPYPPGQKRKKRGSASLSEYGKELREKQKIKNWYNLSETQFRKYVKEALENRGKTGDVSNLLIQKLEKRLDNIIFRLGFSPSHSQARQLVSHGHFLVNGKSVNIPSFNVKIGDKISVKDSSKSRVIFKNLPLLIKKYNAPIWVELDKEKLEGSVKKEPTSEDIQLPAEISTIFGYYSR</sequence>
<comment type="subunit">
    <text evidence="7">Part of the 30S ribosomal subunit. Contacts protein S5. The interaction surface between S4 and S5 is involved in control of translational fidelity.</text>
</comment>
<evidence type="ECO:0000256" key="8">
    <source>
        <dbReference type="RuleBase" id="RU003699"/>
    </source>
</evidence>
<feature type="domain" description="RNA-binding S4" evidence="10">
    <location>
        <begin position="100"/>
        <end position="163"/>
    </location>
</feature>
<dbReference type="EMBL" id="PCWK01000003">
    <property type="protein sequence ID" value="PIR02859.1"/>
    <property type="molecule type" value="Genomic_DNA"/>
</dbReference>
<dbReference type="Gene3D" id="1.10.1050.10">
    <property type="entry name" value="Ribosomal Protein S4 Delta 41, Chain A, domain 1"/>
    <property type="match status" value="1"/>
</dbReference>
<dbReference type="GO" id="GO:0019843">
    <property type="term" value="F:rRNA binding"/>
    <property type="evidence" value="ECO:0007669"/>
    <property type="project" value="UniProtKB-UniRule"/>
</dbReference>
<dbReference type="Gene3D" id="3.10.290.10">
    <property type="entry name" value="RNA-binding S4 domain"/>
    <property type="match status" value="1"/>
</dbReference>